<dbReference type="InterPro" id="IPR036282">
    <property type="entry name" value="Glutathione-S-Trfase_C_sf"/>
</dbReference>
<protein>
    <recommendedName>
        <fullName evidence="3">Glutathione S-transferase</fullName>
        <ecNumber evidence="3">2.5.1.18</ecNumber>
    </recommendedName>
</protein>
<comment type="caution">
    <text evidence="6">The sequence shown here is derived from an EMBL/GenBank/DDBJ whole genome shotgun (WGS) entry which is preliminary data.</text>
</comment>
<dbReference type="CDD" id="cd03058">
    <property type="entry name" value="GST_N_Tau"/>
    <property type="match status" value="1"/>
</dbReference>
<comment type="subcellular location">
    <subcellularLocation>
        <location evidence="3">Cytoplasm</location>
        <location evidence="3">Cytosol</location>
    </subcellularLocation>
</comment>
<evidence type="ECO:0000259" key="5">
    <source>
        <dbReference type="PROSITE" id="PS50405"/>
    </source>
</evidence>
<evidence type="ECO:0000259" key="4">
    <source>
        <dbReference type="PROSITE" id="PS50404"/>
    </source>
</evidence>
<dbReference type="FunFam" id="3.40.30.10:FF:000014">
    <property type="entry name" value="Tau class glutathione S-transferase"/>
    <property type="match status" value="1"/>
</dbReference>
<name>A0A7J0G2Y5_9ERIC</name>
<keyword evidence="7" id="KW-1185">Reference proteome</keyword>
<dbReference type="AlphaFoldDB" id="A0A7J0G2Y5"/>
<dbReference type="InterPro" id="IPR010987">
    <property type="entry name" value="Glutathione-S-Trfase_C-like"/>
</dbReference>
<dbReference type="SFLD" id="SFLDG01152">
    <property type="entry name" value="Main.3:_Omega-_and_Tau-like"/>
    <property type="match status" value="1"/>
</dbReference>
<keyword evidence="3" id="KW-0963">Cytoplasm</keyword>
<dbReference type="InterPro" id="IPR004045">
    <property type="entry name" value="Glutathione_S-Trfase_N"/>
</dbReference>
<dbReference type="InterPro" id="IPR045074">
    <property type="entry name" value="GST_C_Tau"/>
</dbReference>
<accession>A0A7J0G2Y5</accession>
<dbReference type="Proteomes" id="UP000585474">
    <property type="component" value="Unassembled WGS sequence"/>
</dbReference>
<dbReference type="GO" id="GO:0005829">
    <property type="term" value="C:cytosol"/>
    <property type="evidence" value="ECO:0007669"/>
    <property type="project" value="UniProtKB-SubCell"/>
</dbReference>
<dbReference type="SFLD" id="SFLDS00019">
    <property type="entry name" value="Glutathione_Transferase_(cytos"/>
    <property type="match status" value="1"/>
</dbReference>
<evidence type="ECO:0000256" key="1">
    <source>
        <dbReference type="ARBA" id="ARBA00022679"/>
    </source>
</evidence>
<dbReference type="CDD" id="cd03185">
    <property type="entry name" value="GST_C_Tau"/>
    <property type="match status" value="1"/>
</dbReference>
<dbReference type="EC" id="2.5.1.18" evidence="3"/>
<evidence type="ECO:0000313" key="6">
    <source>
        <dbReference type="EMBL" id="GFZ05144.1"/>
    </source>
</evidence>
<gene>
    <name evidence="6" type="ORF">Acr_17g0007160</name>
</gene>
<dbReference type="Pfam" id="PF13410">
    <property type="entry name" value="GST_C_2"/>
    <property type="match status" value="1"/>
</dbReference>
<evidence type="ECO:0000256" key="3">
    <source>
        <dbReference type="RuleBase" id="RU369102"/>
    </source>
</evidence>
<organism evidence="6 7">
    <name type="scientific">Actinidia rufa</name>
    <dbReference type="NCBI Taxonomy" id="165716"/>
    <lineage>
        <taxon>Eukaryota</taxon>
        <taxon>Viridiplantae</taxon>
        <taxon>Streptophyta</taxon>
        <taxon>Embryophyta</taxon>
        <taxon>Tracheophyta</taxon>
        <taxon>Spermatophyta</taxon>
        <taxon>Magnoliopsida</taxon>
        <taxon>eudicotyledons</taxon>
        <taxon>Gunneridae</taxon>
        <taxon>Pentapetalae</taxon>
        <taxon>asterids</taxon>
        <taxon>Ericales</taxon>
        <taxon>Actinidiaceae</taxon>
        <taxon>Actinidia</taxon>
    </lineage>
</organism>
<dbReference type="PROSITE" id="PS50405">
    <property type="entry name" value="GST_CTER"/>
    <property type="match status" value="1"/>
</dbReference>
<keyword evidence="1 3" id="KW-0808">Transferase</keyword>
<dbReference type="PANTHER" id="PTHR11260">
    <property type="entry name" value="GLUTATHIONE S-TRANSFERASE, GST, SUPERFAMILY, GST DOMAIN CONTAINING"/>
    <property type="match status" value="1"/>
</dbReference>
<dbReference type="GO" id="GO:0006749">
    <property type="term" value="P:glutathione metabolic process"/>
    <property type="evidence" value="ECO:0007669"/>
    <property type="project" value="InterPro"/>
</dbReference>
<feature type="domain" description="GST C-terminal" evidence="5">
    <location>
        <begin position="88"/>
        <end position="219"/>
    </location>
</feature>
<evidence type="ECO:0000256" key="2">
    <source>
        <dbReference type="ARBA" id="ARBA00047960"/>
    </source>
</evidence>
<comment type="function">
    <text evidence="3">Is involved in the conjugation of reduced glutathione to a wide number of exogenous and endogenous hydrophobic electrophiles.</text>
</comment>
<proteinExistence type="inferred from homology"/>
<dbReference type="Gene3D" id="1.20.1050.10">
    <property type="match status" value="1"/>
</dbReference>
<dbReference type="GO" id="GO:0004364">
    <property type="term" value="F:glutathione transferase activity"/>
    <property type="evidence" value="ECO:0007669"/>
    <property type="project" value="UniProtKB-UniRule"/>
</dbReference>
<dbReference type="SUPFAM" id="SSF52833">
    <property type="entry name" value="Thioredoxin-like"/>
    <property type="match status" value="1"/>
</dbReference>
<evidence type="ECO:0000313" key="7">
    <source>
        <dbReference type="Proteomes" id="UP000585474"/>
    </source>
</evidence>
<dbReference type="SFLD" id="SFLDG00358">
    <property type="entry name" value="Main_(cytGST)"/>
    <property type="match status" value="1"/>
</dbReference>
<sequence>MADEVILLDFWPSPFGMRARIALAEKGIEYEYKEENLSDKSPLLLKMNPVKKQIPVLIHNGKPVCESLIIVRYIDEVWKHKSPLLPSDAYQRAHAMFWADYVDKKIYSLARLVWLSSGEEHEAAKNELIGCFKLLEGELGDKTYFGDDTFGIVDVALIPFYSWFYLFEQCGNMNIEAECPKLVAWGKSAWKRKVCPRFFLTSTSSMTCSWTSKRRFWPSEALEECCLDREMLASDAMK</sequence>
<dbReference type="InterPro" id="IPR040079">
    <property type="entry name" value="Glutathione_S-Trfase"/>
</dbReference>
<dbReference type="Pfam" id="PF02798">
    <property type="entry name" value="GST_N"/>
    <property type="match status" value="1"/>
</dbReference>
<comment type="similarity">
    <text evidence="3">Belongs to the GST superfamily.</text>
</comment>
<comment type="catalytic activity">
    <reaction evidence="2 3">
        <text>RX + glutathione = an S-substituted glutathione + a halide anion + H(+)</text>
        <dbReference type="Rhea" id="RHEA:16437"/>
        <dbReference type="ChEBI" id="CHEBI:15378"/>
        <dbReference type="ChEBI" id="CHEBI:16042"/>
        <dbReference type="ChEBI" id="CHEBI:17792"/>
        <dbReference type="ChEBI" id="CHEBI:57925"/>
        <dbReference type="ChEBI" id="CHEBI:90779"/>
        <dbReference type="EC" id="2.5.1.18"/>
    </reaction>
</comment>
<dbReference type="OrthoDB" id="202840at2759"/>
<dbReference type="EMBL" id="BJWL01000017">
    <property type="protein sequence ID" value="GFZ05144.1"/>
    <property type="molecule type" value="Genomic_DNA"/>
</dbReference>
<dbReference type="InterPro" id="IPR045073">
    <property type="entry name" value="Omega/Tau-like"/>
</dbReference>
<dbReference type="Gene3D" id="3.40.30.10">
    <property type="entry name" value="Glutaredoxin"/>
    <property type="match status" value="1"/>
</dbReference>
<feature type="domain" description="GST N-terminal" evidence="4">
    <location>
        <begin position="3"/>
        <end position="82"/>
    </location>
</feature>
<dbReference type="PROSITE" id="PS50404">
    <property type="entry name" value="GST_NTER"/>
    <property type="match status" value="1"/>
</dbReference>
<dbReference type="PANTHER" id="PTHR11260:SF769">
    <property type="entry name" value="GLUTATHIONE TRANSFERASE"/>
    <property type="match status" value="1"/>
</dbReference>
<dbReference type="SUPFAM" id="SSF47616">
    <property type="entry name" value="GST C-terminal domain-like"/>
    <property type="match status" value="1"/>
</dbReference>
<reference evidence="6 7" key="1">
    <citation type="submission" date="2019-07" db="EMBL/GenBank/DDBJ databases">
        <title>De Novo Assembly of kiwifruit Actinidia rufa.</title>
        <authorList>
            <person name="Sugita-Konishi S."/>
            <person name="Sato K."/>
            <person name="Mori E."/>
            <person name="Abe Y."/>
            <person name="Kisaki G."/>
            <person name="Hamano K."/>
            <person name="Suezawa K."/>
            <person name="Otani M."/>
            <person name="Fukuda T."/>
            <person name="Manabe T."/>
            <person name="Gomi K."/>
            <person name="Tabuchi M."/>
            <person name="Akimitsu K."/>
            <person name="Kataoka I."/>
        </authorList>
    </citation>
    <scope>NUCLEOTIDE SEQUENCE [LARGE SCALE GENOMIC DNA]</scope>
    <source>
        <strain evidence="7">cv. Fuchu</strain>
    </source>
</reference>
<dbReference type="InterPro" id="IPR036249">
    <property type="entry name" value="Thioredoxin-like_sf"/>
</dbReference>